<dbReference type="CDD" id="cd04645">
    <property type="entry name" value="LbH_gamma_CA_like"/>
    <property type="match status" value="1"/>
</dbReference>
<dbReference type="Gene3D" id="2.160.10.10">
    <property type="entry name" value="Hexapeptide repeat proteins"/>
    <property type="match status" value="1"/>
</dbReference>
<proteinExistence type="predicted"/>
<dbReference type="Pfam" id="PF00132">
    <property type="entry name" value="Hexapep"/>
    <property type="match status" value="1"/>
</dbReference>
<dbReference type="InterPro" id="IPR001451">
    <property type="entry name" value="Hexapep"/>
</dbReference>
<name>A0A7Z0WGI5_9PSEU</name>
<sequence>MPLYSLDGVAPSVHPGAFVAPTATLVGNVIVEEGASVWYNVVLRADYSAIHIRAGANVQDNSVLHGPPDSPTDLGEDATVGHGCVVHGAVVGARTIIGNGAVVMDGARIGSGSLVAAHSMVAVNTEIPDGVLVAGSPATVRREIAGTPVEQMLAIQPVAYRELAVRHARGVALVEG</sequence>
<dbReference type="Proteomes" id="UP000185696">
    <property type="component" value="Unassembled WGS sequence"/>
</dbReference>
<dbReference type="InterPro" id="IPR011004">
    <property type="entry name" value="Trimer_LpxA-like_sf"/>
</dbReference>
<reference evidence="1 2" key="1">
    <citation type="submission" date="2016-12" db="EMBL/GenBank/DDBJ databases">
        <title>The draft genome sequence of Actinophytocola xinjiangensis.</title>
        <authorList>
            <person name="Wang W."/>
            <person name="Yuan L."/>
        </authorList>
    </citation>
    <scope>NUCLEOTIDE SEQUENCE [LARGE SCALE GENOMIC DNA]</scope>
    <source>
        <strain evidence="1 2">CGMCC 4.4663</strain>
    </source>
</reference>
<dbReference type="SUPFAM" id="SSF51161">
    <property type="entry name" value="Trimeric LpxA-like enzymes"/>
    <property type="match status" value="1"/>
</dbReference>
<dbReference type="InterPro" id="IPR050484">
    <property type="entry name" value="Transf_Hexapept/Carb_Anhydrase"/>
</dbReference>
<gene>
    <name evidence="1" type="ORF">BLA60_30965</name>
</gene>
<comment type="caution">
    <text evidence="1">The sequence shown here is derived from an EMBL/GenBank/DDBJ whole genome shotgun (WGS) entry which is preliminary data.</text>
</comment>
<evidence type="ECO:0000313" key="1">
    <source>
        <dbReference type="EMBL" id="OLF06685.1"/>
    </source>
</evidence>
<dbReference type="InterPro" id="IPR047324">
    <property type="entry name" value="LbH_gamma_CA-like"/>
</dbReference>
<evidence type="ECO:0000313" key="2">
    <source>
        <dbReference type="Proteomes" id="UP000185696"/>
    </source>
</evidence>
<dbReference type="AlphaFoldDB" id="A0A7Z0WGI5"/>
<protein>
    <submittedName>
        <fullName evidence="1">Gamma carbonic anhydrase family protein</fullName>
    </submittedName>
</protein>
<dbReference type="EMBL" id="MSIF01000020">
    <property type="protein sequence ID" value="OLF06685.1"/>
    <property type="molecule type" value="Genomic_DNA"/>
</dbReference>
<dbReference type="RefSeq" id="WP_075136566.1">
    <property type="nucleotide sequence ID" value="NZ_MSIF01000020.1"/>
</dbReference>
<dbReference type="PANTHER" id="PTHR13061:SF29">
    <property type="entry name" value="GAMMA CARBONIC ANHYDRASE-LIKE 1, MITOCHONDRIAL-RELATED"/>
    <property type="match status" value="1"/>
</dbReference>
<dbReference type="PANTHER" id="PTHR13061">
    <property type="entry name" value="DYNACTIN SUBUNIT P25"/>
    <property type="match status" value="1"/>
</dbReference>
<dbReference type="OrthoDB" id="9803036at2"/>
<organism evidence="1 2">
    <name type="scientific">Actinophytocola xinjiangensis</name>
    <dbReference type="NCBI Taxonomy" id="485602"/>
    <lineage>
        <taxon>Bacteria</taxon>
        <taxon>Bacillati</taxon>
        <taxon>Actinomycetota</taxon>
        <taxon>Actinomycetes</taxon>
        <taxon>Pseudonocardiales</taxon>
        <taxon>Pseudonocardiaceae</taxon>
    </lineage>
</organism>
<keyword evidence="2" id="KW-1185">Reference proteome</keyword>
<accession>A0A7Z0WGI5</accession>